<dbReference type="AlphaFoldDB" id="A0A937F6P7"/>
<gene>
    <name evidence="2" type="ORF">JL102_03925</name>
</gene>
<protein>
    <submittedName>
        <fullName evidence="2">Geranylgeranyl reductase family protein</fullName>
    </submittedName>
</protein>
<dbReference type="InterPro" id="IPR011777">
    <property type="entry name" value="Geranylgeranyl_Rdtase_fam"/>
</dbReference>
<sequence>MEETNVTSYEVVIIGAGPAGCAAAIELGKAGKKTALIDKSHFPRDKTCGDALSVDVVNQLKKLSPELASNFKKHKEKIASYGVKIFAPNLQSTEIPFINEGKPKCGYICTRYEFDNLLFQHTCKYSSVSVFQNEKVNSFELQNGYYEIHTSSGILKAPLIIGADGAQSVVARKIALQQPDKKHHSGGLRVYYENVQGFTQDNKIELHFFKEILPGYLWIFPLPDGKANVGIGMLSSAIAAKKVNLKQVLEKLIKQHPSLKHRFENARPLETVKGFGLPLGSKKRRVSGNHYLLTGDAAGLIDPFSGEGIANAIRSGRIAAEHSLKCIEKADYSAAFNKAYDQYLYSKIWNELRISHALQRLCAYPWLFNLVINKANRNKHVHQFLVESLANVSVKKHLLNPTFYLKLLLS</sequence>
<dbReference type="RefSeq" id="WP_202242814.1">
    <property type="nucleotide sequence ID" value="NZ_JAESIY010000002.1"/>
</dbReference>
<dbReference type="EMBL" id="JAESIY010000002">
    <property type="protein sequence ID" value="MBL3655264.1"/>
    <property type="molecule type" value="Genomic_DNA"/>
</dbReference>
<dbReference type="InterPro" id="IPR002938">
    <property type="entry name" value="FAD-bd"/>
</dbReference>
<dbReference type="NCBIfam" id="TIGR02032">
    <property type="entry name" value="GG-red-SF"/>
    <property type="match status" value="1"/>
</dbReference>
<dbReference type="Pfam" id="PF01494">
    <property type="entry name" value="FAD_binding_3"/>
    <property type="match status" value="1"/>
</dbReference>
<feature type="domain" description="FAD-binding" evidence="1">
    <location>
        <begin position="9"/>
        <end position="314"/>
    </location>
</feature>
<keyword evidence="3" id="KW-1185">Reference proteome</keyword>
<accession>A0A937F6P7</accession>
<dbReference type="InterPro" id="IPR036188">
    <property type="entry name" value="FAD/NAD-bd_sf"/>
</dbReference>
<evidence type="ECO:0000313" key="2">
    <source>
        <dbReference type="EMBL" id="MBL3655264.1"/>
    </source>
</evidence>
<proteinExistence type="predicted"/>
<dbReference type="PANTHER" id="PTHR42685:SF22">
    <property type="entry name" value="CONDITIONED MEDIUM FACTOR RECEPTOR 1"/>
    <property type="match status" value="1"/>
</dbReference>
<dbReference type="PANTHER" id="PTHR42685">
    <property type="entry name" value="GERANYLGERANYL DIPHOSPHATE REDUCTASE"/>
    <property type="match status" value="1"/>
</dbReference>
<name>A0A937F6P7_9BACT</name>
<dbReference type="GO" id="GO:0071949">
    <property type="term" value="F:FAD binding"/>
    <property type="evidence" value="ECO:0007669"/>
    <property type="project" value="InterPro"/>
</dbReference>
<dbReference type="Proteomes" id="UP000659388">
    <property type="component" value="Unassembled WGS sequence"/>
</dbReference>
<evidence type="ECO:0000259" key="1">
    <source>
        <dbReference type="Pfam" id="PF01494"/>
    </source>
</evidence>
<dbReference type="PRINTS" id="PR00420">
    <property type="entry name" value="RNGMNOXGNASE"/>
</dbReference>
<comment type="caution">
    <text evidence="2">The sequence shown here is derived from an EMBL/GenBank/DDBJ whole genome shotgun (WGS) entry which is preliminary data.</text>
</comment>
<evidence type="ECO:0000313" key="3">
    <source>
        <dbReference type="Proteomes" id="UP000659388"/>
    </source>
</evidence>
<dbReference type="InterPro" id="IPR050407">
    <property type="entry name" value="Geranylgeranyl_reductase"/>
</dbReference>
<dbReference type="GO" id="GO:0016628">
    <property type="term" value="F:oxidoreductase activity, acting on the CH-CH group of donors, NAD or NADP as acceptor"/>
    <property type="evidence" value="ECO:0007669"/>
    <property type="project" value="InterPro"/>
</dbReference>
<organism evidence="2 3">
    <name type="scientific">Fulvivirga sediminis</name>
    <dbReference type="NCBI Taxonomy" id="2803949"/>
    <lineage>
        <taxon>Bacteria</taxon>
        <taxon>Pseudomonadati</taxon>
        <taxon>Bacteroidota</taxon>
        <taxon>Cytophagia</taxon>
        <taxon>Cytophagales</taxon>
        <taxon>Fulvivirgaceae</taxon>
        <taxon>Fulvivirga</taxon>
    </lineage>
</organism>
<dbReference type="Gene3D" id="3.50.50.60">
    <property type="entry name" value="FAD/NAD(P)-binding domain"/>
    <property type="match status" value="1"/>
</dbReference>
<reference evidence="2" key="1">
    <citation type="submission" date="2021-01" db="EMBL/GenBank/DDBJ databases">
        <title>Fulvivirga kasyanovii gen. nov., sp nov., a novel member of the phylum Bacteroidetes isolated from seawater in a mussel farm.</title>
        <authorList>
            <person name="Zhao L.-H."/>
            <person name="Wang Z.-J."/>
        </authorList>
    </citation>
    <scope>NUCLEOTIDE SEQUENCE</scope>
    <source>
        <strain evidence="2">2943</strain>
    </source>
</reference>
<dbReference type="SUPFAM" id="SSF51905">
    <property type="entry name" value="FAD/NAD(P)-binding domain"/>
    <property type="match status" value="1"/>
</dbReference>